<dbReference type="InterPro" id="IPR007248">
    <property type="entry name" value="Mpv17_PMP22"/>
</dbReference>
<keyword evidence="5 6" id="KW-0472">Membrane</keyword>
<organism evidence="8">
    <name type="scientific">Aureoumbra lagunensis</name>
    <dbReference type="NCBI Taxonomy" id="44058"/>
    <lineage>
        <taxon>Eukaryota</taxon>
        <taxon>Sar</taxon>
        <taxon>Stramenopiles</taxon>
        <taxon>Ochrophyta</taxon>
        <taxon>Pelagophyceae</taxon>
        <taxon>Pelagomonadales</taxon>
        <taxon>Aureoumbra</taxon>
    </lineage>
</organism>
<evidence type="ECO:0000256" key="4">
    <source>
        <dbReference type="ARBA" id="ARBA00022989"/>
    </source>
</evidence>
<dbReference type="Pfam" id="PF04117">
    <property type="entry name" value="Mpv17_PMP22"/>
    <property type="match status" value="1"/>
</dbReference>
<dbReference type="PANTHER" id="PTHR11266:SF21">
    <property type="entry name" value="ACT DOMAIN-CONTAINING PROTEIN"/>
    <property type="match status" value="1"/>
</dbReference>
<evidence type="ECO:0000256" key="1">
    <source>
        <dbReference type="ARBA" id="ARBA00004141"/>
    </source>
</evidence>
<feature type="region of interest" description="Disordered" evidence="7">
    <location>
        <begin position="196"/>
        <end position="215"/>
    </location>
</feature>
<gene>
    <name evidence="8" type="ORF">ALAG00032_LOCUS7359</name>
</gene>
<reference evidence="8" key="1">
    <citation type="submission" date="2021-01" db="EMBL/GenBank/DDBJ databases">
        <authorList>
            <person name="Corre E."/>
            <person name="Pelletier E."/>
            <person name="Niang G."/>
            <person name="Scheremetjew M."/>
            <person name="Finn R."/>
            <person name="Kale V."/>
            <person name="Holt S."/>
            <person name="Cochrane G."/>
            <person name="Meng A."/>
            <person name="Brown T."/>
            <person name="Cohen L."/>
        </authorList>
    </citation>
    <scope>NUCLEOTIDE SEQUENCE</scope>
    <source>
        <strain evidence="8">CCMP1510</strain>
    </source>
</reference>
<comment type="caution">
    <text evidence="6">Lacks conserved residue(s) required for the propagation of feature annotation.</text>
</comment>
<protein>
    <recommendedName>
        <fullName evidence="9">Peroxisomal membrane protein MPV17</fullName>
    </recommendedName>
</protein>
<proteinExistence type="inferred from homology"/>
<feature type="transmembrane region" description="Helical" evidence="6">
    <location>
        <begin position="55"/>
        <end position="73"/>
    </location>
</feature>
<dbReference type="GO" id="GO:0005737">
    <property type="term" value="C:cytoplasm"/>
    <property type="evidence" value="ECO:0007669"/>
    <property type="project" value="TreeGrafter"/>
</dbReference>
<evidence type="ECO:0000313" key="8">
    <source>
        <dbReference type="EMBL" id="CAE0366612.1"/>
    </source>
</evidence>
<comment type="subcellular location">
    <subcellularLocation>
        <location evidence="1">Membrane</location>
        <topology evidence="1">Multi-pass membrane protein</topology>
    </subcellularLocation>
</comment>
<evidence type="ECO:0000256" key="5">
    <source>
        <dbReference type="ARBA" id="ARBA00023136"/>
    </source>
</evidence>
<evidence type="ECO:0000256" key="3">
    <source>
        <dbReference type="ARBA" id="ARBA00022692"/>
    </source>
</evidence>
<name>A0A7S3JXF6_9STRA</name>
<accession>A0A7S3JXF6</accession>
<feature type="compositionally biased region" description="Polar residues" evidence="7">
    <location>
        <begin position="199"/>
        <end position="215"/>
    </location>
</feature>
<dbReference type="AlphaFoldDB" id="A0A7S3JXF6"/>
<dbReference type="EMBL" id="HBIJ01010729">
    <property type="protein sequence ID" value="CAE0366612.1"/>
    <property type="molecule type" value="Transcribed_RNA"/>
</dbReference>
<sequence>MSLALYRSLSRTYPLSTAFGTCFIKGSASDVIAQMISYGDNNKEEARRFDLRRNISFAIFSGTYLGIGQHFIYNVAFSRMFGKSQDFRTAAKKVIADATIHVPCIYLPLYFSFETVATGQGTPLHGLQRYSHDAPQVLSTYWSTWPPVHFISFSILPPELRISFVATVSFVWLVYLSWTSHSHTAQEKKQIDLSDSKQDSILPTPNTANISNSVV</sequence>
<evidence type="ECO:0008006" key="9">
    <source>
        <dbReference type="Google" id="ProtNLM"/>
    </source>
</evidence>
<dbReference type="GO" id="GO:0016020">
    <property type="term" value="C:membrane"/>
    <property type="evidence" value="ECO:0007669"/>
    <property type="project" value="UniProtKB-SubCell"/>
</dbReference>
<evidence type="ECO:0000256" key="2">
    <source>
        <dbReference type="ARBA" id="ARBA00006824"/>
    </source>
</evidence>
<dbReference type="PANTHER" id="PTHR11266">
    <property type="entry name" value="PEROXISOMAL MEMBRANE PROTEIN 2, PXMP2 MPV17"/>
    <property type="match status" value="1"/>
</dbReference>
<keyword evidence="4 6" id="KW-1133">Transmembrane helix</keyword>
<evidence type="ECO:0000256" key="6">
    <source>
        <dbReference type="RuleBase" id="RU363053"/>
    </source>
</evidence>
<keyword evidence="3 6" id="KW-0812">Transmembrane</keyword>
<comment type="similarity">
    <text evidence="2 6">Belongs to the peroxisomal membrane protein PXMP2/4 family.</text>
</comment>
<evidence type="ECO:0000256" key="7">
    <source>
        <dbReference type="SAM" id="MobiDB-lite"/>
    </source>
</evidence>